<sequence length="119" mass="12632">MPYETGAKVRLARDVRVTGEGTPGPLSLAEGLEGFVEGFTKGAPFGGIAQSALDEVERITRAGQLTGFSAAMMDQVRRQVTRHAAAYTPPGAGDRTGYKVRFVNGFVLDSVDEDALTRA</sequence>
<dbReference type="RefSeq" id="WP_190226203.1">
    <property type="nucleotide sequence ID" value="NZ_BNBS01000164.1"/>
</dbReference>
<proteinExistence type="predicted"/>
<dbReference type="EMBL" id="BNDW01000004">
    <property type="protein sequence ID" value="GHI20079.1"/>
    <property type="molecule type" value="Genomic_DNA"/>
</dbReference>
<evidence type="ECO:0000313" key="1">
    <source>
        <dbReference type="EMBL" id="GHI20079.1"/>
    </source>
</evidence>
<reference evidence="1" key="1">
    <citation type="submission" date="2024-05" db="EMBL/GenBank/DDBJ databases">
        <title>Whole genome shotgun sequence of Streptomyces hydrogenans NBRC 13475.</title>
        <authorList>
            <person name="Komaki H."/>
            <person name="Tamura T."/>
        </authorList>
    </citation>
    <scope>NUCLEOTIDE SEQUENCE</scope>
    <source>
        <strain evidence="1">NBRC 13475</strain>
    </source>
</reference>
<protein>
    <submittedName>
        <fullName evidence="1">Uncharacterized protein</fullName>
    </submittedName>
</protein>
<comment type="caution">
    <text evidence="1">The sequence shown here is derived from an EMBL/GenBank/DDBJ whole genome shotgun (WGS) entry which is preliminary data.</text>
</comment>
<gene>
    <name evidence="1" type="ORF">Shyd_14500</name>
</gene>
<organism evidence="1 2">
    <name type="scientific">Streptomyces hydrogenans</name>
    <dbReference type="NCBI Taxonomy" id="1873719"/>
    <lineage>
        <taxon>Bacteria</taxon>
        <taxon>Bacillati</taxon>
        <taxon>Actinomycetota</taxon>
        <taxon>Actinomycetes</taxon>
        <taxon>Kitasatosporales</taxon>
        <taxon>Streptomycetaceae</taxon>
        <taxon>Streptomyces</taxon>
    </lineage>
</organism>
<name>A0ABQ3P4Z0_9ACTN</name>
<evidence type="ECO:0000313" key="2">
    <source>
        <dbReference type="Proteomes" id="UP001052739"/>
    </source>
</evidence>
<accession>A0ABQ3P4Z0</accession>
<keyword evidence="2" id="KW-1185">Reference proteome</keyword>
<dbReference type="Proteomes" id="UP001052739">
    <property type="component" value="Unassembled WGS sequence"/>
</dbReference>